<dbReference type="Pfam" id="PF02852">
    <property type="entry name" value="Pyr_redox_dim"/>
    <property type="match status" value="1"/>
</dbReference>
<dbReference type="PROSITE" id="PS00076">
    <property type="entry name" value="PYRIDINE_REDOX_1"/>
    <property type="match status" value="1"/>
</dbReference>
<evidence type="ECO:0000256" key="2">
    <source>
        <dbReference type="ARBA" id="ARBA00007532"/>
    </source>
</evidence>
<dbReference type="InterPro" id="IPR012999">
    <property type="entry name" value="Pyr_OxRdtase_I_AS"/>
</dbReference>
<dbReference type="InterPro" id="IPR016156">
    <property type="entry name" value="FAD/NAD-linked_Rdtase_dimer_sf"/>
</dbReference>
<keyword evidence="9 14" id="KW-0520">NAD</keyword>
<feature type="binding site" evidence="14">
    <location>
        <begin position="148"/>
        <end position="150"/>
    </location>
    <ligand>
        <name>FAD</name>
        <dbReference type="ChEBI" id="CHEBI:57692"/>
    </ligand>
</feature>
<evidence type="ECO:0000256" key="1">
    <source>
        <dbReference type="ARBA" id="ARBA00004496"/>
    </source>
</evidence>
<feature type="binding site" evidence="14">
    <location>
        <position position="276"/>
    </location>
    <ligand>
        <name>NAD(+)</name>
        <dbReference type="ChEBI" id="CHEBI:57540"/>
    </ligand>
</feature>
<comment type="cofactor">
    <cofactor evidence="14 16">
        <name>FAD</name>
        <dbReference type="ChEBI" id="CHEBI:57692"/>
    </cofactor>
    <text evidence="14 16">Binds 1 FAD per subunit.</text>
</comment>
<dbReference type="SUPFAM" id="SSF51905">
    <property type="entry name" value="FAD/NAD(P)-binding domain"/>
    <property type="match status" value="1"/>
</dbReference>
<keyword evidence="20" id="KW-1185">Reference proteome</keyword>
<dbReference type="KEGG" id="cmic:caldi_20140"/>
<dbReference type="InterPro" id="IPR004099">
    <property type="entry name" value="Pyr_nucl-diS_OxRdtase_dimer"/>
</dbReference>
<evidence type="ECO:0000256" key="9">
    <source>
        <dbReference type="ARBA" id="ARBA00023027"/>
    </source>
</evidence>
<dbReference type="NCBIfam" id="TIGR01350">
    <property type="entry name" value="lipoamide_DH"/>
    <property type="match status" value="1"/>
</dbReference>
<dbReference type="InterPro" id="IPR050151">
    <property type="entry name" value="Class-I_Pyr_Nuc-Dis_Oxidored"/>
</dbReference>
<evidence type="ECO:0000313" key="19">
    <source>
        <dbReference type="EMBL" id="BDG60924.1"/>
    </source>
</evidence>
<evidence type="ECO:0000256" key="5">
    <source>
        <dbReference type="ARBA" id="ARBA00022490"/>
    </source>
</evidence>
<protein>
    <recommendedName>
        <fullName evidence="4 16">Dihydrolipoyl dehydrogenase</fullName>
        <ecNumber evidence="3 16">1.8.1.4</ecNumber>
    </recommendedName>
</protein>
<evidence type="ECO:0000256" key="3">
    <source>
        <dbReference type="ARBA" id="ARBA00012608"/>
    </source>
</evidence>
<dbReference type="Gene3D" id="3.50.50.60">
    <property type="entry name" value="FAD/NAD(P)-binding domain"/>
    <property type="match status" value="2"/>
</dbReference>
<dbReference type="Proteomes" id="UP001163687">
    <property type="component" value="Chromosome"/>
</dbReference>
<feature type="binding site" evidence="14">
    <location>
        <position position="113"/>
    </location>
    <ligand>
        <name>FAD</name>
        <dbReference type="ChEBI" id="CHEBI:57692"/>
    </ligand>
</feature>
<evidence type="ECO:0000256" key="14">
    <source>
        <dbReference type="PIRSR" id="PIRSR000350-3"/>
    </source>
</evidence>
<evidence type="ECO:0000259" key="18">
    <source>
        <dbReference type="Pfam" id="PF07992"/>
    </source>
</evidence>
<evidence type="ECO:0000256" key="13">
    <source>
        <dbReference type="PIRSR" id="PIRSR000350-2"/>
    </source>
</evidence>
<evidence type="ECO:0000259" key="17">
    <source>
        <dbReference type="Pfam" id="PF02852"/>
    </source>
</evidence>
<dbReference type="InterPro" id="IPR036188">
    <property type="entry name" value="FAD/NAD-bd_sf"/>
</dbReference>
<keyword evidence="10" id="KW-1015">Disulfide bond</keyword>
<dbReference type="EC" id="1.8.1.4" evidence="3 16"/>
<reference evidence="19" key="1">
    <citation type="submission" date="2022-03" db="EMBL/GenBank/DDBJ databases">
        <title>Complete genome sequence of Caldinitratiruptor microaerophilus.</title>
        <authorList>
            <person name="Mukaiyama R."/>
            <person name="Nishiyama T."/>
            <person name="Ueda K."/>
        </authorList>
    </citation>
    <scope>NUCLEOTIDE SEQUENCE</scope>
    <source>
        <strain evidence="19">JCM 16183</strain>
    </source>
</reference>
<feature type="binding site" evidence="14">
    <location>
        <position position="207"/>
    </location>
    <ligand>
        <name>NAD(+)</name>
        <dbReference type="ChEBI" id="CHEBI:57540"/>
    </ligand>
</feature>
<dbReference type="InterPro" id="IPR001100">
    <property type="entry name" value="Pyr_nuc-diS_OxRdtase"/>
</dbReference>
<dbReference type="PRINTS" id="PR00368">
    <property type="entry name" value="FADPNR"/>
</dbReference>
<dbReference type="EMBL" id="AP025628">
    <property type="protein sequence ID" value="BDG60924.1"/>
    <property type="molecule type" value="Genomic_DNA"/>
</dbReference>
<dbReference type="PANTHER" id="PTHR22912:SF217">
    <property type="entry name" value="DIHYDROLIPOYL DEHYDROGENASE"/>
    <property type="match status" value="1"/>
</dbReference>
<keyword evidence="7 14" id="KW-0274">FAD</keyword>
<feature type="binding site" evidence="14">
    <location>
        <position position="317"/>
    </location>
    <ligand>
        <name>FAD</name>
        <dbReference type="ChEBI" id="CHEBI:57692"/>
    </ligand>
</feature>
<evidence type="ECO:0000256" key="4">
    <source>
        <dbReference type="ARBA" id="ARBA00016961"/>
    </source>
</evidence>
<feature type="disulfide bond" description="Redox-active" evidence="15">
    <location>
        <begin position="41"/>
        <end position="46"/>
    </location>
</feature>
<comment type="catalytic activity">
    <reaction evidence="12 16">
        <text>N(6)-[(R)-dihydrolipoyl]-L-lysyl-[protein] + NAD(+) = N(6)-[(R)-lipoyl]-L-lysyl-[protein] + NADH + H(+)</text>
        <dbReference type="Rhea" id="RHEA:15045"/>
        <dbReference type="Rhea" id="RHEA-COMP:10474"/>
        <dbReference type="Rhea" id="RHEA-COMP:10475"/>
        <dbReference type="ChEBI" id="CHEBI:15378"/>
        <dbReference type="ChEBI" id="CHEBI:57540"/>
        <dbReference type="ChEBI" id="CHEBI:57945"/>
        <dbReference type="ChEBI" id="CHEBI:83099"/>
        <dbReference type="ChEBI" id="CHEBI:83100"/>
        <dbReference type="EC" id="1.8.1.4"/>
    </reaction>
</comment>
<evidence type="ECO:0000256" key="12">
    <source>
        <dbReference type="ARBA" id="ARBA00049187"/>
    </source>
</evidence>
<evidence type="ECO:0000256" key="7">
    <source>
        <dbReference type="ARBA" id="ARBA00022827"/>
    </source>
</evidence>
<evidence type="ECO:0000256" key="16">
    <source>
        <dbReference type="RuleBase" id="RU003692"/>
    </source>
</evidence>
<evidence type="ECO:0000256" key="10">
    <source>
        <dbReference type="ARBA" id="ARBA00023157"/>
    </source>
</evidence>
<dbReference type="PRINTS" id="PR00411">
    <property type="entry name" value="PNDRDTASEI"/>
</dbReference>
<organism evidence="19 20">
    <name type="scientific">Caldinitratiruptor microaerophilus</name>
    <dbReference type="NCBI Taxonomy" id="671077"/>
    <lineage>
        <taxon>Bacteria</taxon>
        <taxon>Bacillati</taxon>
        <taxon>Bacillota</taxon>
        <taxon>Clostridia</taxon>
        <taxon>Eubacteriales</taxon>
        <taxon>Symbiobacteriaceae</taxon>
        <taxon>Caldinitratiruptor</taxon>
    </lineage>
</organism>
<dbReference type="GO" id="GO:0006103">
    <property type="term" value="P:2-oxoglutarate metabolic process"/>
    <property type="evidence" value="ECO:0007669"/>
    <property type="project" value="TreeGrafter"/>
</dbReference>
<dbReference type="SUPFAM" id="SSF55424">
    <property type="entry name" value="FAD/NAD-linked reductases, dimerisation (C-terminal) domain"/>
    <property type="match status" value="1"/>
</dbReference>
<dbReference type="PIRSF" id="PIRSF000350">
    <property type="entry name" value="Mercury_reductase_MerA"/>
    <property type="match status" value="1"/>
</dbReference>
<keyword evidence="14" id="KW-0547">Nucleotide-binding</keyword>
<dbReference type="GO" id="GO:0005737">
    <property type="term" value="C:cytoplasm"/>
    <property type="evidence" value="ECO:0007669"/>
    <property type="project" value="UniProtKB-SubCell"/>
</dbReference>
<evidence type="ECO:0000256" key="15">
    <source>
        <dbReference type="PIRSR" id="PIRSR000350-4"/>
    </source>
</evidence>
<feature type="binding site" evidence="14">
    <location>
        <position position="50"/>
    </location>
    <ligand>
        <name>FAD</name>
        <dbReference type="ChEBI" id="CHEBI:57692"/>
    </ligand>
</feature>
<sequence>MPEFDLVILGGGTGGYVAAIRAGQLGMKVAVVERDRVGGTCLHRGCIPTKAFLRSAEVYHDLTHAAEYGLRAGEVGVNWAQVLARKDKVVTNLWKGVQGLLRKNGVTVIEGTGTLMAPSIFTPNGWVSVETAGGGQEKLEAQHILIATGSRPRTLGIPVDGEHVFTSDEAVNWDRLPDSVVILGGGAIGMEWASLYADLGVRVTVLEMLPRILPLEDEEVSAEAEKLLRRRKIEIVTGAKVDPQSVRVEGGRVTLRYEAGGEARQAEAGMLLVSVGRAPNSEGIGLENFERIRLDRGYIVVDEYGRTGQPGIYAIGDVVGGGLAHVAAHQGIVAVEHMAGLEPHPVDLKKVPRCTYTRPEVASVGLTEAEARAAGHEVKVGKFPFRGIGKALVFGDVDGFAKLVADAKTGELLGAHLIGPHVTDLISEAGLALLLNATAWEVSVAVHPHPTLSEIFGEAALATEGRAIHI</sequence>
<evidence type="ECO:0000256" key="11">
    <source>
        <dbReference type="ARBA" id="ARBA00023284"/>
    </source>
</evidence>
<dbReference type="AlphaFoldDB" id="A0AA35CLX8"/>
<keyword evidence="8 16" id="KW-0560">Oxidoreductase</keyword>
<gene>
    <name evidence="19" type="primary">bfmbC</name>
    <name evidence="19" type="ORF">caldi_20140</name>
</gene>
<feature type="domain" description="FAD/NAD(P)-binding" evidence="18">
    <location>
        <begin position="4"/>
        <end position="331"/>
    </location>
</feature>
<proteinExistence type="inferred from homology"/>
<dbReference type="InterPro" id="IPR006258">
    <property type="entry name" value="Lipoamide_DH"/>
</dbReference>
<dbReference type="InterPro" id="IPR023753">
    <property type="entry name" value="FAD/NAD-binding_dom"/>
</dbReference>
<comment type="miscellaneous">
    <text evidence="16">The active site is a redox-active disulfide bond.</text>
</comment>
<keyword evidence="6 16" id="KW-0285">Flavoprotein</keyword>
<dbReference type="GO" id="GO:0004148">
    <property type="term" value="F:dihydrolipoyl dehydrogenase (NADH) activity"/>
    <property type="evidence" value="ECO:0007669"/>
    <property type="project" value="UniProtKB-EC"/>
</dbReference>
<name>A0AA35CLX8_9FIRM</name>
<evidence type="ECO:0000256" key="8">
    <source>
        <dbReference type="ARBA" id="ARBA00023002"/>
    </source>
</evidence>
<evidence type="ECO:0000313" key="20">
    <source>
        <dbReference type="Proteomes" id="UP001163687"/>
    </source>
</evidence>
<accession>A0AA35CLX8</accession>
<dbReference type="RefSeq" id="WP_264841608.1">
    <property type="nucleotide sequence ID" value="NZ_AP025628.1"/>
</dbReference>
<comment type="subcellular location">
    <subcellularLocation>
        <location evidence="1">Cytoplasm</location>
    </subcellularLocation>
</comment>
<evidence type="ECO:0000256" key="6">
    <source>
        <dbReference type="ARBA" id="ARBA00022630"/>
    </source>
</evidence>
<feature type="domain" description="Pyridine nucleotide-disulphide oxidoreductase dimerisation" evidence="17">
    <location>
        <begin position="351"/>
        <end position="460"/>
    </location>
</feature>
<dbReference type="Gene3D" id="3.30.390.30">
    <property type="match status" value="1"/>
</dbReference>
<keyword evidence="5" id="KW-0963">Cytoplasm</keyword>
<keyword evidence="11 16" id="KW-0676">Redox-active center</keyword>
<feature type="active site" description="Proton acceptor" evidence="13">
    <location>
        <position position="449"/>
    </location>
</feature>
<dbReference type="PANTHER" id="PTHR22912">
    <property type="entry name" value="DISULFIDE OXIDOREDUCTASE"/>
    <property type="match status" value="1"/>
</dbReference>
<dbReference type="FunFam" id="3.30.390.30:FF:000001">
    <property type="entry name" value="Dihydrolipoyl dehydrogenase"/>
    <property type="match status" value="1"/>
</dbReference>
<dbReference type="GO" id="GO:0050660">
    <property type="term" value="F:flavin adenine dinucleotide binding"/>
    <property type="evidence" value="ECO:0007669"/>
    <property type="project" value="InterPro"/>
</dbReference>
<feature type="binding site" evidence="14">
    <location>
        <begin position="184"/>
        <end position="191"/>
    </location>
    <ligand>
        <name>NAD(+)</name>
        <dbReference type="ChEBI" id="CHEBI:57540"/>
    </ligand>
</feature>
<comment type="similarity">
    <text evidence="2 16">Belongs to the class-I pyridine nucleotide-disulfide oxidoreductase family.</text>
</comment>
<dbReference type="Pfam" id="PF07992">
    <property type="entry name" value="Pyr_redox_2"/>
    <property type="match status" value="1"/>
</dbReference>